<feature type="transmembrane region" description="Helical" evidence="1">
    <location>
        <begin position="16"/>
        <end position="40"/>
    </location>
</feature>
<keyword evidence="1" id="KW-0472">Membrane</keyword>
<reference evidence="2" key="2">
    <citation type="journal article" date="2022" name="BMC Genomics">
        <title>Comparative genome analysis of mycobacteria focusing on tRNA and non-coding RNA.</title>
        <authorList>
            <person name="Behra P.R.K."/>
            <person name="Pettersson B.M.F."/>
            <person name="Ramesh M."/>
            <person name="Das S."/>
            <person name="Dasgupta S."/>
            <person name="Kirsebom L.A."/>
        </authorList>
    </citation>
    <scope>NUCLEOTIDE SEQUENCE</scope>
    <source>
        <strain evidence="2">DSM 44615</strain>
    </source>
</reference>
<dbReference type="Proteomes" id="UP001140293">
    <property type="component" value="Unassembled WGS sequence"/>
</dbReference>
<evidence type="ECO:0000313" key="3">
    <source>
        <dbReference type="Proteomes" id="UP001140293"/>
    </source>
</evidence>
<proteinExistence type="predicted"/>
<feature type="transmembrane region" description="Helical" evidence="1">
    <location>
        <begin position="122"/>
        <end position="145"/>
    </location>
</feature>
<accession>A0A9X2YAE2</accession>
<sequence>MSAPQQPLSRPRIVDVAFWLLAVGAVVLIGGGMLAATVSFDAARGAIDSAVSDEQVRQYLLLYRGMGIGSVLSGVGLAFLAGRTRGGDARFRRATIGLGLAVTVLLAILAFVFAIAQPVTLAAVLPIVAGVILLTRPASSAWYTAKDPT</sequence>
<evidence type="ECO:0000313" key="2">
    <source>
        <dbReference type="EMBL" id="MCV7170948.1"/>
    </source>
</evidence>
<feature type="transmembrane region" description="Helical" evidence="1">
    <location>
        <begin position="60"/>
        <end position="82"/>
    </location>
</feature>
<gene>
    <name evidence="2" type="ORF">H7I41_13600</name>
</gene>
<evidence type="ECO:0000256" key="1">
    <source>
        <dbReference type="SAM" id="Phobius"/>
    </source>
</evidence>
<protein>
    <submittedName>
        <fullName evidence="2">Uncharacterized protein</fullName>
    </submittedName>
</protein>
<dbReference type="EMBL" id="JACKSJ010000104">
    <property type="protein sequence ID" value="MCV7170948.1"/>
    <property type="molecule type" value="Genomic_DNA"/>
</dbReference>
<dbReference type="AlphaFoldDB" id="A0A9X2YAE2"/>
<keyword evidence="1" id="KW-0812">Transmembrane</keyword>
<keyword evidence="1" id="KW-1133">Transmembrane helix</keyword>
<comment type="caution">
    <text evidence="2">The sequence shown here is derived from an EMBL/GenBank/DDBJ whole genome shotgun (WGS) entry which is preliminary data.</text>
</comment>
<feature type="transmembrane region" description="Helical" evidence="1">
    <location>
        <begin position="94"/>
        <end position="116"/>
    </location>
</feature>
<reference evidence="2" key="1">
    <citation type="submission" date="2020-07" db="EMBL/GenBank/DDBJ databases">
        <authorList>
            <person name="Pettersson B.M.F."/>
            <person name="Behra P.R.K."/>
            <person name="Ramesh M."/>
            <person name="Das S."/>
            <person name="Dasgupta S."/>
            <person name="Kirsebom L.A."/>
        </authorList>
    </citation>
    <scope>NUCLEOTIDE SEQUENCE</scope>
    <source>
        <strain evidence="2">DSM 44615</strain>
    </source>
</reference>
<dbReference type="RefSeq" id="WP_264013130.1">
    <property type="nucleotide sequence ID" value="NZ_JACKSJ010000104.1"/>
</dbReference>
<keyword evidence="3" id="KW-1185">Reference proteome</keyword>
<name>A0A9X2YAE2_9MYCO</name>
<organism evidence="2 3">
    <name type="scientific">[Mycobacterium] manitobense</name>
    <dbReference type="NCBI Taxonomy" id="190147"/>
    <lineage>
        <taxon>Bacteria</taxon>
        <taxon>Bacillati</taxon>
        <taxon>Actinomycetota</taxon>
        <taxon>Actinomycetes</taxon>
        <taxon>Mycobacteriales</taxon>
        <taxon>Mycobacteriaceae</taxon>
        <taxon>Mycolicibacterium</taxon>
    </lineage>
</organism>